<keyword evidence="2" id="KW-0732">Signal</keyword>
<sequence>MSRLCWRFRRRLSLLLLCFLTVAPLRPTPTAMAQQSEQESSWRLAPMWKSVYQVEQQRSGSSLPKIAAAQDVAPEFEYDWTKAFNFHKYPLSLNRRFRQRYNKYLKELQVRQLWVQSPAASKRDYSLWPSKKKREPKYRPSISAGVLTNLGEFFNQLQANVRFAEQYHQLGESDTQLLEGVHPHPLAAPAAQEDNSFEEPRAPSKLRQSMNSYEPPQKIRSLVSRNPHGYRGSQLVDPSYMWLGLG</sequence>
<reference evidence="3 4" key="1">
    <citation type="submission" date="2015-08" db="EMBL/GenBank/DDBJ databases">
        <title>Ancestral chromatin configuration constrains chromatin evolution on differentiating sex chromosomes in Drosophila.</title>
        <authorList>
            <person name="Zhou Q."/>
            <person name="Bachtrog D."/>
        </authorList>
    </citation>
    <scope>NUCLEOTIDE SEQUENCE [LARGE SCALE GENOMIC DNA]</scope>
    <source>
        <tissue evidence="3">Whole larvae</tissue>
    </source>
</reference>
<keyword evidence="4" id="KW-1185">Reference proteome</keyword>
<evidence type="ECO:0000256" key="2">
    <source>
        <dbReference type="SAM" id="SignalP"/>
    </source>
</evidence>
<dbReference type="Proteomes" id="UP000494163">
    <property type="component" value="Chromosome 2R"/>
</dbReference>
<gene>
    <name evidence="3" type="ORF">Dbus_chr2Rg2130</name>
</gene>
<name>A0A0M4EGB1_DROBS</name>
<dbReference type="EMBL" id="CP012524">
    <property type="protein sequence ID" value="ALC42551.1"/>
    <property type="molecule type" value="Genomic_DNA"/>
</dbReference>
<accession>A0A0M4EGB1</accession>
<feature type="chain" id="PRO_5005793155" evidence="2">
    <location>
        <begin position="28"/>
        <end position="246"/>
    </location>
</feature>
<evidence type="ECO:0000313" key="4">
    <source>
        <dbReference type="Proteomes" id="UP000494163"/>
    </source>
</evidence>
<organism evidence="3 4">
    <name type="scientific">Drosophila busckii</name>
    <name type="common">Fruit fly</name>
    <dbReference type="NCBI Taxonomy" id="30019"/>
    <lineage>
        <taxon>Eukaryota</taxon>
        <taxon>Metazoa</taxon>
        <taxon>Ecdysozoa</taxon>
        <taxon>Arthropoda</taxon>
        <taxon>Hexapoda</taxon>
        <taxon>Insecta</taxon>
        <taxon>Pterygota</taxon>
        <taxon>Neoptera</taxon>
        <taxon>Endopterygota</taxon>
        <taxon>Diptera</taxon>
        <taxon>Brachycera</taxon>
        <taxon>Muscomorpha</taxon>
        <taxon>Ephydroidea</taxon>
        <taxon>Drosophilidae</taxon>
        <taxon>Drosophila</taxon>
    </lineage>
</organism>
<evidence type="ECO:0000313" key="3">
    <source>
        <dbReference type="EMBL" id="ALC42551.1"/>
    </source>
</evidence>
<dbReference type="OrthoDB" id="7477138at2759"/>
<proteinExistence type="predicted"/>
<feature type="signal peptide" evidence="2">
    <location>
        <begin position="1"/>
        <end position="27"/>
    </location>
</feature>
<evidence type="ECO:0000256" key="1">
    <source>
        <dbReference type="SAM" id="MobiDB-lite"/>
    </source>
</evidence>
<protein>
    <submittedName>
        <fullName evidence="3">CG15082</fullName>
    </submittedName>
</protein>
<dbReference type="OMA" id="KWQSPPV"/>
<dbReference type="AlphaFoldDB" id="A0A0M4EGB1"/>
<feature type="region of interest" description="Disordered" evidence="1">
    <location>
        <begin position="187"/>
        <end position="212"/>
    </location>
</feature>